<protein>
    <recommendedName>
        <fullName evidence="7">Cationic amino acid transporter C-terminal domain-containing protein</fullName>
    </recommendedName>
</protein>
<accession>A0A087H8K0</accession>
<dbReference type="Pfam" id="PF13520">
    <property type="entry name" value="AA_permease_2"/>
    <property type="match status" value="1"/>
</dbReference>
<evidence type="ECO:0000256" key="2">
    <source>
        <dbReference type="ARBA" id="ARBA00008572"/>
    </source>
</evidence>
<evidence type="ECO:0000259" key="7">
    <source>
        <dbReference type="Pfam" id="PF13906"/>
    </source>
</evidence>
<sequence length="584" mass="63777">MEPRHRNHTGETSFSSLRIYLHSLSDTPSRFSRRALSVSTSYDEMSRIRSVSGEQMRRTLRWYDLVGLGIGGMIGAGVFVTTGRASRLFAGPSIVVSYAIAGLCALLSAFCYTEFAVHLPVAGGAFSYIRITFGEFPAFLTGANLIMDYVMSNAAVSRGFTAYLGSAFGISTSKWRFVVSSLPIGFNEIDPIAVIVVLAVTFIICYSTKESSKLNMVLTALHIAFIVFVIVMGFWKGEVKNLTRPDNPENPSGFFPFGASGVFNGAAMVYLSYIGYDAVSTMAEEVKDPVKDIPMGISGSVVIVIVLYCLMAVSMSMLLPYDLIDPEAPYSTAFSKSEGWEWVTKVVGIGASFGILTSLLVAMLGQARYMCVIGRSRVVPAWFAMVHPKTSTPVNASVFLGIFTAALALFTDLNVLLNLVSIGTLFVFYMVANAVIFRRYVVVGYTKPWPTLSFLCLFSITSIVFTLVCKLAPPGPPKWFMLGACTVAAIAIVQIFHCVVPQAMIPEFWGVPLMPWTPCVSIFLNIFLLGSLDAPSYIRFGFFSGLAVIVYVFYSVHASYDAEGDGSLDFKDVESLERINRILS</sequence>
<feature type="domain" description="Cationic amino acid transporter C-terminal" evidence="7">
    <location>
        <begin position="509"/>
        <end position="559"/>
    </location>
</feature>
<dbReference type="OMA" id="TFIICYS"/>
<keyword evidence="4 6" id="KW-1133">Transmembrane helix</keyword>
<gene>
    <name evidence="8" type="ordered locus">AALP_Aa3g115100</name>
</gene>
<keyword evidence="5 6" id="KW-0472">Membrane</keyword>
<evidence type="ECO:0000256" key="4">
    <source>
        <dbReference type="ARBA" id="ARBA00022989"/>
    </source>
</evidence>
<feature type="transmembrane region" description="Helical" evidence="6">
    <location>
        <begin position="214"/>
        <end position="235"/>
    </location>
</feature>
<dbReference type="PANTHER" id="PTHR43243">
    <property type="entry name" value="INNER MEMBRANE TRANSPORTER YGJI-RELATED"/>
    <property type="match status" value="1"/>
</dbReference>
<dbReference type="Pfam" id="PF13906">
    <property type="entry name" value="AA_permease_C"/>
    <property type="match status" value="1"/>
</dbReference>
<dbReference type="PANTHER" id="PTHR43243:SF41">
    <property type="entry name" value="CATIONIC AMINO ACID TRANSPORTER 7, CHLOROPLASTIC"/>
    <property type="match status" value="1"/>
</dbReference>
<comment type="similarity">
    <text evidence="2">Belongs to the amino acid-polyamine-organocation (APC) superfamily. Cationic amino acid transporter (CAT) (TC 2.A.3.3) family.</text>
</comment>
<keyword evidence="3 6" id="KW-0812">Transmembrane</keyword>
<evidence type="ECO:0000313" key="8">
    <source>
        <dbReference type="EMBL" id="KFK38452.1"/>
    </source>
</evidence>
<feature type="transmembrane region" description="Helical" evidence="6">
    <location>
        <begin position="479"/>
        <end position="496"/>
    </location>
</feature>
<dbReference type="InterPro" id="IPR002293">
    <property type="entry name" value="AA/rel_permease1"/>
</dbReference>
<dbReference type="OrthoDB" id="3900342at2759"/>
<feature type="transmembrane region" description="Helical" evidence="6">
    <location>
        <begin position="189"/>
        <end position="207"/>
    </location>
</feature>
<dbReference type="AlphaFoldDB" id="A0A087H8K0"/>
<name>A0A087H8K0_ARAAL</name>
<feature type="transmembrane region" description="Helical" evidence="6">
    <location>
        <begin position="94"/>
        <end position="115"/>
    </location>
</feature>
<evidence type="ECO:0000256" key="1">
    <source>
        <dbReference type="ARBA" id="ARBA00004141"/>
    </source>
</evidence>
<feature type="transmembrane region" description="Helical" evidence="6">
    <location>
        <begin position="255"/>
        <end position="276"/>
    </location>
</feature>
<evidence type="ECO:0000256" key="5">
    <source>
        <dbReference type="ARBA" id="ARBA00023136"/>
    </source>
</evidence>
<dbReference type="GO" id="GO:0005886">
    <property type="term" value="C:plasma membrane"/>
    <property type="evidence" value="ECO:0007669"/>
    <property type="project" value="TreeGrafter"/>
</dbReference>
<dbReference type="Gene3D" id="1.20.1740.10">
    <property type="entry name" value="Amino acid/polyamine transporter I"/>
    <property type="match status" value="1"/>
</dbReference>
<dbReference type="EMBL" id="CM002871">
    <property type="protein sequence ID" value="KFK38452.1"/>
    <property type="molecule type" value="Genomic_DNA"/>
</dbReference>
<organism evidence="8 9">
    <name type="scientific">Arabis alpina</name>
    <name type="common">Alpine rock-cress</name>
    <dbReference type="NCBI Taxonomy" id="50452"/>
    <lineage>
        <taxon>Eukaryota</taxon>
        <taxon>Viridiplantae</taxon>
        <taxon>Streptophyta</taxon>
        <taxon>Embryophyta</taxon>
        <taxon>Tracheophyta</taxon>
        <taxon>Spermatophyta</taxon>
        <taxon>Magnoliopsida</taxon>
        <taxon>eudicotyledons</taxon>
        <taxon>Gunneridae</taxon>
        <taxon>Pentapetalae</taxon>
        <taxon>rosids</taxon>
        <taxon>malvids</taxon>
        <taxon>Brassicales</taxon>
        <taxon>Brassicaceae</taxon>
        <taxon>Arabideae</taxon>
        <taxon>Arabis</taxon>
    </lineage>
</organism>
<evidence type="ECO:0000256" key="3">
    <source>
        <dbReference type="ARBA" id="ARBA00022692"/>
    </source>
</evidence>
<dbReference type="GO" id="GO:0015171">
    <property type="term" value="F:amino acid transmembrane transporter activity"/>
    <property type="evidence" value="ECO:0007669"/>
    <property type="project" value="TreeGrafter"/>
</dbReference>
<comment type="subcellular location">
    <subcellularLocation>
        <location evidence="1">Membrane</location>
        <topology evidence="1">Multi-pass membrane protein</topology>
    </subcellularLocation>
</comment>
<feature type="transmembrane region" description="Helical" evidence="6">
    <location>
        <begin position="449"/>
        <end position="473"/>
    </location>
</feature>
<feature type="transmembrane region" description="Helical" evidence="6">
    <location>
        <begin position="297"/>
        <end position="319"/>
    </location>
</feature>
<feature type="transmembrane region" description="Helical" evidence="6">
    <location>
        <begin position="392"/>
        <end position="410"/>
    </location>
</feature>
<feature type="transmembrane region" description="Helical" evidence="6">
    <location>
        <begin position="536"/>
        <end position="554"/>
    </location>
</feature>
<feature type="transmembrane region" description="Helical" evidence="6">
    <location>
        <begin position="416"/>
        <end position="437"/>
    </location>
</feature>
<dbReference type="Proteomes" id="UP000029120">
    <property type="component" value="Chromosome 3"/>
</dbReference>
<evidence type="ECO:0000313" key="9">
    <source>
        <dbReference type="Proteomes" id="UP000029120"/>
    </source>
</evidence>
<feature type="transmembrane region" description="Helical" evidence="6">
    <location>
        <begin position="346"/>
        <end position="371"/>
    </location>
</feature>
<reference evidence="9" key="1">
    <citation type="journal article" date="2015" name="Nat. Plants">
        <title>Genome expansion of Arabis alpina linked with retrotransposition and reduced symmetric DNA methylation.</title>
        <authorList>
            <person name="Willing E.M."/>
            <person name="Rawat V."/>
            <person name="Mandakova T."/>
            <person name="Maumus F."/>
            <person name="James G.V."/>
            <person name="Nordstroem K.J."/>
            <person name="Becker C."/>
            <person name="Warthmann N."/>
            <person name="Chica C."/>
            <person name="Szarzynska B."/>
            <person name="Zytnicki M."/>
            <person name="Albani M.C."/>
            <person name="Kiefer C."/>
            <person name="Bergonzi S."/>
            <person name="Castaings L."/>
            <person name="Mateos J.L."/>
            <person name="Berns M.C."/>
            <person name="Bujdoso N."/>
            <person name="Piofczyk T."/>
            <person name="de Lorenzo L."/>
            <person name="Barrero-Sicilia C."/>
            <person name="Mateos I."/>
            <person name="Piednoel M."/>
            <person name="Hagmann J."/>
            <person name="Chen-Min-Tao R."/>
            <person name="Iglesias-Fernandez R."/>
            <person name="Schuster S.C."/>
            <person name="Alonso-Blanco C."/>
            <person name="Roudier F."/>
            <person name="Carbonero P."/>
            <person name="Paz-Ares J."/>
            <person name="Davis S.J."/>
            <person name="Pecinka A."/>
            <person name="Quesneville H."/>
            <person name="Colot V."/>
            <person name="Lysak M.A."/>
            <person name="Weigel D."/>
            <person name="Coupland G."/>
            <person name="Schneeberger K."/>
        </authorList>
    </citation>
    <scope>NUCLEOTIDE SEQUENCE [LARGE SCALE GENOMIC DNA]</scope>
    <source>
        <strain evidence="9">cv. Pajares</strain>
    </source>
</reference>
<dbReference type="InterPro" id="IPR029485">
    <property type="entry name" value="CAT_C"/>
</dbReference>
<evidence type="ECO:0000256" key="6">
    <source>
        <dbReference type="SAM" id="Phobius"/>
    </source>
</evidence>
<dbReference type="Gramene" id="KFK38452">
    <property type="protein sequence ID" value="KFK38452"/>
    <property type="gene ID" value="AALP_AA3G115100"/>
</dbReference>
<dbReference type="eggNOG" id="KOG1286">
    <property type="taxonomic scope" value="Eukaryota"/>
</dbReference>
<feature type="transmembrane region" description="Helical" evidence="6">
    <location>
        <begin position="62"/>
        <end position="82"/>
    </location>
</feature>
<proteinExistence type="inferred from homology"/>
<feature type="transmembrane region" description="Helical" evidence="6">
    <location>
        <begin position="508"/>
        <end position="530"/>
    </location>
</feature>
<keyword evidence="9" id="KW-1185">Reference proteome</keyword>